<proteinExistence type="predicted"/>
<evidence type="ECO:0000313" key="2">
    <source>
        <dbReference type="Proteomes" id="UP000198638"/>
    </source>
</evidence>
<sequence length="38" mass="4147">MPSSRFIVREKVVKAAVLVAPKQFELCDVPDPECGESA</sequence>
<dbReference type="AlphaFoldDB" id="A0A1H4HU77"/>
<dbReference type="EMBL" id="FNRQ01000019">
    <property type="protein sequence ID" value="SEB25146.1"/>
    <property type="molecule type" value="Genomic_DNA"/>
</dbReference>
<organism evidence="1 2">
    <name type="scientific">Paraburkholderia sartisoli</name>
    <dbReference type="NCBI Taxonomy" id="83784"/>
    <lineage>
        <taxon>Bacteria</taxon>
        <taxon>Pseudomonadati</taxon>
        <taxon>Pseudomonadota</taxon>
        <taxon>Betaproteobacteria</taxon>
        <taxon>Burkholderiales</taxon>
        <taxon>Burkholderiaceae</taxon>
        <taxon>Paraburkholderia</taxon>
    </lineage>
</organism>
<keyword evidence="2" id="KW-1185">Reference proteome</keyword>
<protein>
    <submittedName>
        <fullName evidence="1">Uncharacterized protein</fullName>
    </submittedName>
</protein>
<dbReference type="STRING" id="83784.SAMN05192564_1193"/>
<gene>
    <name evidence="1" type="ORF">SAMN05192564_1193</name>
</gene>
<accession>A0A1H4HU77</accession>
<name>A0A1H4HU77_9BURK</name>
<dbReference type="Proteomes" id="UP000198638">
    <property type="component" value="Unassembled WGS sequence"/>
</dbReference>
<reference evidence="2" key="1">
    <citation type="submission" date="2016-10" db="EMBL/GenBank/DDBJ databases">
        <authorList>
            <person name="Varghese N."/>
            <person name="Submissions S."/>
        </authorList>
    </citation>
    <scope>NUCLEOTIDE SEQUENCE [LARGE SCALE GENOMIC DNA]</scope>
    <source>
        <strain evidence="2">LMG 24000</strain>
    </source>
</reference>
<evidence type="ECO:0000313" key="1">
    <source>
        <dbReference type="EMBL" id="SEB25146.1"/>
    </source>
</evidence>